<dbReference type="EMBL" id="AP025730">
    <property type="protein sequence ID" value="BDI05899.1"/>
    <property type="molecule type" value="Genomic_DNA"/>
</dbReference>
<name>A0ABM7YN66_9BURK</name>
<evidence type="ECO:0000313" key="2">
    <source>
        <dbReference type="EMBL" id="BDI05899.1"/>
    </source>
</evidence>
<gene>
    <name evidence="2" type="ORF">CATMQ487_28690</name>
</gene>
<reference evidence="2" key="1">
    <citation type="submission" date="2022-04" db="EMBL/GenBank/DDBJ databases">
        <title>Whole genome sequence of Sphaerotilus sp. FB-5.</title>
        <authorList>
            <person name="Takeda M."/>
            <person name="Narihara S."/>
            <person name="Akimoto M."/>
            <person name="Akimoto R."/>
            <person name="Nishiyashiki S."/>
            <person name="Murakami T."/>
        </authorList>
    </citation>
    <scope>NUCLEOTIDE SEQUENCE</scope>
    <source>
        <strain evidence="2">FB-5</strain>
    </source>
</reference>
<accession>A0ABM7YN66</accession>
<keyword evidence="3" id="KW-1185">Reference proteome</keyword>
<feature type="domain" description="Pvc16 N-terminal" evidence="1">
    <location>
        <begin position="10"/>
        <end position="197"/>
    </location>
</feature>
<organism evidence="2 3">
    <name type="scientific">Sphaerotilus microaerophilus</name>
    <dbReference type="NCBI Taxonomy" id="2914710"/>
    <lineage>
        <taxon>Bacteria</taxon>
        <taxon>Pseudomonadati</taxon>
        <taxon>Pseudomonadota</taxon>
        <taxon>Betaproteobacteria</taxon>
        <taxon>Burkholderiales</taxon>
        <taxon>Sphaerotilaceae</taxon>
        <taxon>Sphaerotilus</taxon>
    </lineage>
</organism>
<sequence>MKSALRDCSNSLRMMLEQALRDDVDLSPFFDPLDPSPTAIGTFVVNLNNPEEFAAREFEGVSLWLYLIERDAETLNLPPRRTAPGRLPSVPLPLRLHYLLTPRVDHVTRAQAGELEQLILGKALQLLHDSPRLAGNQLVDGLSGSTDEFFVRLEPLPLDHITRVWDALEVPYQLCVSYEVSVVPVESGQQPAPTVPVDSLLAEVGVARRVGA</sequence>
<dbReference type="Pfam" id="PF14065">
    <property type="entry name" value="Pvc16_N"/>
    <property type="match status" value="1"/>
</dbReference>
<proteinExistence type="predicted"/>
<dbReference type="InterPro" id="IPR025351">
    <property type="entry name" value="Pvc16_N"/>
</dbReference>
<dbReference type="RefSeq" id="WP_251969232.1">
    <property type="nucleotide sequence ID" value="NZ_AP025730.1"/>
</dbReference>
<evidence type="ECO:0000313" key="3">
    <source>
        <dbReference type="Proteomes" id="UP001057498"/>
    </source>
</evidence>
<evidence type="ECO:0000259" key="1">
    <source>
        <dbReference type="Pfam" id="PF14065"/>
    </source>
</evidence>
<protein>
    <recommendedName>
        <fullName evidence="1">Pvc16 N-terminal domain-containing protein</fullName>
    </recommendedName>
</protein>
<dbReference type="Proteomes" id="UP001057498">
    <property type="component" value="Chromosome"/>
</dbReference>